<dbReference type="InterPro" id="IPR027417">
    <property type="entry name" value="P-loop_NTPase"/>
</dbReference>
<evidence type="ECO:0000256" key="4">
    <source>
        <dbReference type="ARBA" id="ARBA00022989"/>
    </source>
</evidence>
<feature type="compositionally biased region" description="Basic and acidic residues" evidence="6">
    <location>
        <begin position="593"/>
        <end position="611"/>
    </location>
</feature>
<feature type="transmembrane region" description="Helical" evidence="7">
    <location>
        <begin position="20"/>
        <end position="40"/>
    </location>
</feature>
<dbReference type="PANTHER" id="PTHR37937">
    <property type="entry name" value="CONJUGATIVE TRANSFER: DNA TRANSPORT"/>
    <property type="match status" value="1"/>
</dbReference>
<evidence type="ECO:0000256" key="7">
    <source>
        <dbReference type="SAM" id="Phobius"/>
    </source>
</evidence>
<feature type="region of interest" description="Disordered" evidence="6">
    <location>
        <begin position="593"/>
        <end position="617"/>
    </location>
</feature>
<accession>A8ZLG7</accession>
<dbReference type="Gene3D" id="3.40.50.300">
    <property type="entry name" value="P-loop containing nucleotide triphosphate hydrolases"/>
    <property type="match status" value="1"/>
</dbReference>
<evidence type="ECO:0000256" key="3">
    <source>
        <dbReference type="ARBA" id="ARBA00022692"/>
    </source>
</evidence>
<protein>
    <recommendedName>
        <fullName evidence="8">TraD/TraG TraM recognition site domain-containing protein</fullName>
    </recommendedName>
</protein>
<dbReference type="GO" id="GO:0005886">
    <property type="term" value="C:plasma membrane"/>
    <property type="evidence" value="ECO:0007669"/>
    <property type="project" value="UniProtKB-SubCell"/>
</dbReference>
<keyword evidence="4 7" id="KW-1133">Transmembrane helix</keyword>
<dbReference type="CDD" id="cd01127">
    <property type="entry name" value="TrwB_TraG_TraD_VirD4"/>
    <property type="match status" value="1"/>
</dbReference>
<comment type="subcellular location">
    <subcellularLocation>
        <location evidence="1">Cell membrane</location>
        <topology evidence="1">Multi-pass membrane protein</topology>
    </subcellularLocation>
</comment>
<dbReference type="RefSeq" id="WP_012167142.1">
    <property type="nucleotide sequence ID" value="NC_009927.1"/>
</dbReference>
<dbReference type="PANTHER" id="PTHR37937:SF1">
    <property type="entry name" value="CONJUGATIVE TRANSFER: DNA TRANSPORT"/>
    <property type="match status" value="1"/>
</dbReference>
<keyword evidence="3 7" id="KW-0812">Transmembrane</keyword>
<dbReference type="KEGG" id="amr:AM1_B0275"/>
<evidence type="ECO:0000256" key="2">
    <source>
        <dbReference type="ARBA" id="ARBA00022475"/>
    </source>
</evidence>
<reference evidence="9 10" key="1">
    <citation type="journal article" date="2008" name="Proc. Natl. Acad. Sci. U.S.A.">
        <title>Niche adaptation and genome expansion in the chlorophyll d-producing cyanobacterium Acaryochloris marina.</title>
        <authorList>
            <person name="Swingley W.D."/>
            <person name="Chen M."/>
            <person name="Cheung P.C."/>
            <person name="Conrad A.L."/>
            <person name="Dejesa L.C."/>
            <person name="Hao J."/>
            <person name="Honchak B.M."/>
            <person name="Karbach L.E."/>
            <person name="Kurdoglu A."/>
            <person name="Lahiri S."/>
            <person name="Mastrian S.D."/>
            <person name="Miyashita H."/>
            <person name="Page L."/>
            <person name="Ramakrishna P."/>
            <person name="Satoh S."/>
            <person name="Sattley W.M."/>
            <person name="Shimada Y."/>
            <person name="Taylor H.L."/>
            <person name="Tomo T."/>
            <person name="Tsuchiya T."/>
            <person name="Wang Z.T."/>
            <person name="Raymond J."/>
            <person name="Mimuro M."/>
            <person name="Blankenship R.E."/>
            <person name="Touchman J.W."/>
        </authorList>
    </citation>
    <scope>NUCLEOTIDE SEQUENCE [LARGE SCALE GENOMIC DNA]</scope>
    <source>
        <strain evidence="10">MBIC 11017</strain>
        <plasmid evidence="10">Plasmid pREB2</plasmid>
    </source>
</reference>
<evidence type="ECO:0000313" key="10">
    <source>
        <dbReference type="Proteomes" id="UP000000268"/>
    </source>
</evidence>
<keyword evidence="5 7" id="KW-0472">Membrane</keyword>
<keyword evidence="2" id="KW-1003">Cell membrane</keyword>
<evidence type="ECO:0000256" key="5">
    <source>
        <dbReference type="ARBA" id="ARBA00023136"/>
    </source>
</evidence>
<dbReference type="InterPro" id="IPR032689">
    <property type="entry name" value="TraG-D_C"/>
</dbReference>
<gene>
    <name evidence="9" type="ordered locus">AM1_B0275</name>
</gene>
<evidence type="ECO:0000259" key="8">
    <source>
        <dbReference type="Pfam" id="PF12696"/>
    </source>
</evidence>
<keyword evidence="10" id="KW-1185">Reference proteome</keyword>
<proteinExistence type="predicted"/>
<dbReference type="OrthoDB" id="9759295at2"/>
<evidence type="ECO:0000313" key="9">
    <source>
        <dbReference type="EMBL" id="ABW31994.1"/>
    </source>
</evidence>
<dbReference type="Proteomes" id="UP000000268">
    <property type="component" value="Plasmid pREB2"/>
</dbReference>
<dbReference type="HOGENOM" id="CLU_026359_0_0_3"/>
<dbReference type="SUPFAM" id="SSF52540">
    <property type="entry name" value="P-loop containing nucleoside triphosphate hydrolases"/>
    <property type="match status" value="1"/>
</dbReference>
<dbReference type="Pfam" id="PF12696">
    <property type="entry name" value="TraG-D_C"/>
    <property type="match status" value="1"/>
</dbReference>
<feature type="domain" description="TraD/TraG TraM recognition site" evidence="8">
    <location>
        <begin position="370"/>
        <end position="486"/>
    </location>
</feature>
<name>A8ZLG7_ACAM1</name>
<organism evidence="9 10">
    <name type="scientific">Acaryochloris marina (strain MBIC 11017)</name>
    <dbReference type="NCBI Taxonomy" id="329726"/>
    <lineage>
        <taxon>Bacteria</taxon>
        <taxon>Bacillati</taxon>
        <taxon>Cyanobacteriota</taxon>
        <taxon>Cyanophyceae</taxon>
        <taxon>Acaryochloridales</taxon>
        <taxon>Acaryochloridaceae</taxon>
        <taxon>Acaryochloris</taxon>
    </lineage>
</organism>
<sequence length="617" mass="67497">MQSSTQPPPRPPQPGQQQGLGTFVGPIIAVVILVVCVFILNGKPKTEIPDGMPNARFSTKDEIRAGNREARRQIAKGELTETAFELNPETGITFAFSNPGGVFPGLSGTGKSKNFIIPTLRSAIKQKHSIFVTDVEGELIKATAAYAHANGYKGRIYAYAPGVQSLSPLGKLVQFGGSFNFLEVMRHPNDKAKAQEISRGLNVNTQEDTQKRHAYFGPQSDALMETALMLAKGSRYPDMLMVWAIITLPDLAERLDIAAKTGRLGKELSFYAKQSSAGLRAVASQGKGKGDSPSASIQSSAFNMFSKFIDPEVAKAFLPSTIPLEHSGPSIVYCRLDRTQLKATSPLVATALHLWLNYNLDPQRNRDRNLTLISDEANFFILPDLSALAKLARKKGGTFWLAYQQNSAMEEAYGKAQWKGIEANLKNKAYFNTGEHDYHKIVSESLGKKTIVINTANSSHSSNNRTTGSSDQLKEVPLVPAEKLDEQKLAGRCVISSASYPHPISFLDKPIPYDPNSKTAKMEKQCVKAWEEKLLPALQEEHASNQTSFTDPETGKVTTVTIEDEIALRERVANSLLPHPDVVRARELAAKKAKEKAEKEAQAQAQGDDKPVTVLPL</sequence>
<geneLocation type="plasmid" evidence="9 10">
    <name>pREB2</name>
</geneLocation>
<dbReference type="InterPro" id="IPR051539">
    <property type="entry name" value="T4SS-coupling_protein"/>
</dbReference>
<evidence type="ECO:0000256" key="1">
    <source>
        <dbReference type="ARBA" id="ARBA00004651"/>
    </source>
</evidence>
<keyword evidence="9" id="KW-0614">Plasmid</keyword>
<dbReference type="AlphaFoldDB" id="A8ZLG7"/>
<dbReference type="EMBL" id="CP000839">
    <property type="protein sequence ID" value="ABW31994.1"/>
    <property type="molecule type" value="Genomic_DNA"/>
</dbReference>
<evidence type="ECO:0000256" key="6">
    <source>
        <dbReference type="SAM" id="MobiDB-lite"/>
    </source>
</evidence>